<comment type="caution">
    <text evidence="3">The sequence shown here is derived from an EMBL/GenBank/DDBJ whole genome shotgun (WGS) entry which is preliminary data.</text>
</comment>
<reference evidence="3" key="1">
    <citation type="submission" date="2016-02" db="EMBL/GenBank/DDBJ databases">
        <title>Draft Genome Sequence of Sporotomaculum syntrophicum Strain FB, a Syntrophic Benzoate Degrader.</title>
        <authorList>
            <person name="Nobu M.K."/>
            <person name="Narihiro T."/>
            <person name="Qiu Y.-L."/>
            <person name="Ohashi A."/>
            <person name="Liu W.-T."/>
            <person name="Yuji S."/>
        </authorList>
    </citation>
    <scope>NUCLEOTIDE SEQUENCE</scope>
    <source>
        <strain evidence="3">FB</strain>
    </source>
</reference>
<dbReference type="PANTHER" id="PTHR37810:SF5">
    <property type="entry name" value="IMMUNITY PROTEIN SDPI"/>
    <property type="match status" value="1"/>
</dbReference>
<evidence type="ECO:0000256" key="1">
    <source>
        <dbReference type="SAM" id="Phobius"/>
    </source>
</evidence>
<evidence type="ECO:0000313" key="3">
    <source>
        <dbReference type="EMBL" id="KAF1086456.1"/>
    </source>
</evidence>
<dbReference type="Pfam" id="PF07853">
    <property type="entry name" value="DUF1648"/>
    <property type="match status" value="1"/>
</dbReference>
<dbReference type="PIRSF" id="PIRSF038959">
    <property type="entry name" value="SdpI"/>
    <property type="match status" value="1"/>
</dbReference>
<feature type="transmembrane region" description="Helical" evidence="1">
    <location>
        <begin position="200"/>
        <end position="222"/>
    </location>
</feature>
<feature type="transmembrane region" description="Helical" evidence="1">
    <location>
        <begin position="101"/>
        <end position="122"/>
    </location>
</feature>
<protein>
    <submittedName>
        <fullName evidence="3">Immunity protein SdpI</fullName>
    </submittedName>
</protein>
<dbReference type="Proteomes" id="UP000798488">
    <property type="component" value="Unassembled WGS sequence"/>
</dbReference>
<dbReference type="Pfam" id="PF13630">
    <property type="entry name" value="SdpI"/>
    <property type="match status" value="1"/>
</dbReference>
<dbReference type="PANTHER" id="PTHR37810">
    <property type="entry name" value="IMMUNITY PROTEIN SDPI"/>
    <property type="match status" value="1"/>
</dbReference>
<accession>A0A9D3AZE7</accession>
<dbReference type="InterPro" id="IPR012867">
    <property type="entry name" value="DUF1648"/>
</dbReference>
<keyword evidence="1" id="KW-0472">Membrane</keyword>
<dbReference type="InterPro" id="IPR025962">
    <property type="entry name" value="SdpI/YhfL"/>
</dbReference>
<name>A0A9D3AZE7_9FIRM</name>
<gene>
    <name evidence="3" type="primary">sdpI</name>
    <name evidence="3" type="ORF">SPSYN_00175</name>
</gene>
<feature type="transmembrane region" description="Helical" evidence="1">
    <location>
        <begin position="128"/>
        <end position="147"/>
    </location>
</feature>
<organism evidence="3 4">
    <name type="scientific">Sporotomaculum syntrophicum</name>
    <dbReference type="NCBI Taxonomy" id="182264"/>
    <lineage>
        <taxon>Bacteria</taxon>
        <taxon>Bacillati</taxon>
        <taxon>Bacillota</taxon>
        <taxon>Clostridia</taxon>
        <taxon>Eubacteriales</taxon>
        <taxon>Desulfallaceae</taxon>
        <taxon>Sporotomaculum</taxon>
    </lineage>
</organism>
<keyword evidence="4" id="KW-1185">Reference proteome</keyword>
<keyword evidence="1" id="KW-1133">Transmembrane helix</keyword>
<dbReference type="InterPro" id="IPR026272">
    <property type="entry name" value="SdpI"/>
</dbReference>
<feature type="transmembrane region" description="Helical" evidence="1">
    <location>
        <begin position="176"/>
        <end position="194"/>
    </location>
</feature>
<dbReference type="EMBL" id="LSRS01000001">
    <property type="protein sequence ID" value="KAF1086456.1"/>
    <property type="molecule type" value="Genomic_DNA"/>
</dbReference>
<dbReference type="AlphaFoldDB" id="A0A9D3AZE7"/>
<feature type="transmembrane region" description="Helical" evidence="1">
    <location>
        <begin position="61"/>
        <end position="81"/>
    </location>
</feature>
<feature type="transmembrane region" description="Helical" evidence="1">
    <location>
        <begin position="21"/>
        <end position="41"/>
    </location>
</feature>
<proteinExistence type="predicted"/>
<dbReference type="RefSeq" id="WP_243152863.1">
    <property type="nucleotide sequence ID" value="NZ_LSRS01000001.1"/>
</dbReference>
<evidence type="ECO:0000259" key="2">
    <source>
        <dbReference type="Pfam" id="PF07853"/>
    </source>
</evidence>
<keyword evidence="1" id="KW-0812">Transmembrane</keyword>
<sequence>MRKKNEDALKFTIGSQLRSDWPSILLVIASFFAGALVYPHLPEQVPSHWNIHGEVDDYSSRLWGAFGIPLLSAGIYLLMLFMPLIDPRRDNYVKFRKTYQVLKLMLICFLTGLYVITILAALGYNVPVGRLVPFGVSLMIVVIGNWMSKIRYNYFVGIKLPWTLANEYVWQKTHRMAGPLWVAAGLVGMAGAIIGGQAAAVLLFGGLIVAVVVPTVYSYLLYRRISDK</sequence>
<feature type="domain" description="DUF1648" evidence="2">
    <location>
        <begin position="25"/>
        <end position="71"/>
    </location>
</feature>
<evidence type="ECO:0000313" key="4">
    <source>
        <dbReference type="Proteomes" id="UP000798488"/>
    </source>
</evidence>
<dbReference type="GO" id="GO:0009636">
    <property type="term" value="P:response to toxic substance"/>
    <property type="evidence" value="ECO:0007669"/>
    <property type="project" value="TreeGrafter"/>
</dbReference>